<proteinExistence type="predicted"/>
<dbReference type="RefSeq" id="WP_009482560.1">
    <property type="nucleotide sequence ID" value="NZ_BAFE01000056.1"/>
</dbReference>
<gene>
    <name evidence="2" type="ORF">MOPEL_078_00510</name>
</gene>
<dbReference type="AlphaFoldDB" id="H5USF4"/>
<protein>
    <submittedName>
        <fullName evidence="2">Putative acetyltransferase</fullName>
    </submittedName>
</protein>
<organism evidence="2 3">
    <name type="scientific">Mobilicoccus pelagius NBRC 104925</name>
    <dbReference type="NCBI Taxonomy" id="1089455"/>
    <lineage>
        <taxon>Bacteria</taxon>
        <taxon>Bacillati</taxon>
        <taxon>Actinomycetota</taxon>
        <taxon>Actinomycetes</taxon>
        <taxon>Micrococcales</taxon>
        <taxon>Dermatophilaceae</taxon>
        <taxon>Mobilicoccus</taxon>
    </lineage>
</organism>
<accession>H5USF4</accession>
<dbReference type="Pfam" id="PF13302">
    <property type="entry name" value="Acetyltransf_3"/>
    <property type="match status" value="1"/>
</dbReference>
<dbReference type="STRING" id="1089455.MOPEL_078_00510"/>
<reference evidence="2 3" key="1">
    <citation type="submission" date="2012-02" db="EMBL/GenBank/DDBJ databases">
        <title>Whole genome shotgun sequence of Mobilicoccus pelagius NBRC 104925.</title>
        <authorList>
            <person name="Yoshida Y."/>
            <person name="Hosoyama A."/>
            <person name="Tsuchikane K."/>
            <person name="Katsumata H."/>
            <person name="Yamazaki S."/>
            <person name="Fujita N."/>
        </authorList>
    </citation>
    <scope>NUCLEOTIDE SEQUENCE [LARGE SCALE GENOMIC DNA]</scope>
    <source>
        <strain evidence="2 3">NBRC 104925</strain>
    </source>
</reference>
<dbReference type="GO" id="GO:0016747">
    <property type="term" value="F:acyltransferase activity, transferring groups other than amino-acyl groups"/>
    <property type="evidence" value="ECO:0007669"/>
    <property type="project" value="InterPro"/>
</dbReference>
<keyword evidence="3" id="KW-1185">Reference proteome</keyword>
<evidence type="ECO:0000259" key="1">
    <source>
        <dbReference type="Pfam" id="PF13302"/>
    </source>
</evidence>
<evidence type="ECO:0000313" key="3">
    <source>
        <dbReference type="Proteomes" id="UP000004367"/>
    </source>
</evidence>
<feature type="domain" description="N-acetyltransferase" evidence="1">
    <location>
        <begin position="23"/>
        <end position="157"/>
    </location>
</feature>
<dbReference type="InterPro" id="IPR016181">
    <property type="entry name" value="Acyl_CoA_acyltransferase"/>
</dbReference>
<keyword evidence="2" id="KW-0808">Transferase</keyword>
<name>H5USF4_9MICO</name>
<dbReference type="InterPro" id="IPR000182">
    <property type="entry name" value="GNAT_dom"/>
</dbReference>
<dbReference type="SUPFAM" id="SSF55729">
    <property type="entry name" value="Acyl-CoA N-acyltransferases (Nat)"/>
    <property type="match status" value="1"/>
</dbReference>
<dbReference type="EMBL" id="BAFE01000056">
    <property type="protein sequence ID" value="GAB48662.1"/>
    <property type="molecule type" value="Genomic_DNA"/>
</dbReference>
<dbReference type="Gene3D" id="3.40.630.30">
    <property type="match status" value="1"/>
</dbReference>
<comment type="caution">
    <text evidence="2">The sequence shown here is derived from an EMBL/GenBank/DDBJ whole genome shotgun (WGS) entry which is preliminary data.</text>
</comment>
<sequence>MLTARSDPWLTRGLGRAEAHGVRMRPLERRHADSWGAAMRANYQRMSPWWSLNEGEMVRTTDRIAFMSHFVEWERRRRASVGICMVFVGPDESVVGEVQVWHVRHGGRTCEIGLWLAPDQPPGVTRGAGGCLGQMLDRMFEVLDLGRVDAPVAAANPLPRAFLDIGGFCLDARIPQWRELHGELVDYDLFGLTPERWQERRPVTWRVLGPWGSVDV</sequence>
<dbReference type="Proteomes" id="UP000004367">
    <property type="component" value="Unassembled WGS sequence"/>
</dbReference>
<evidence type="ECO:0000313" key="2">
    <source>
        <dbReference type="EMBL" id="GAB48662.1"/>
    </source>
</evidence>